<dbReference type="EMBL" id="FZOU01000002">
    <property type="protein sequence ID" value="SNS80550.1"/>
    <property type="molecule type" value="Genomic_DNA"/>
</dbReference>
<evidence type="ECO:0000259" key="8">
    <source>
        <dbReference type="Pfam" id="PF10412"/>
    </source>
</evidence>
<feature type="compositionally biased region" description="Acidic residues" evidence="6">
    <location>
        <begin position="646"/>
        <end position="659"/>
    </location>
</feature>
<dbReference type="InterPro" id="IPR027417">
    <property type="entry name" value="P-loop_NTPase"/>
</dbReference>
<evidence type="ECO:0000256" key="6">
    <source>
        <dbReference type="SAM" id="MobiDB-lite"/>
    </source>
</evidence>
<evidence type="ECO:0000256" key="5">
    <source>
        <dbReference type="ARBA" id="ARBA00023136"/>
    </source>
</evidence>
<dbReference type="Proteomes" id="UP000198356">
    <property type="component" value="Unassembled WGS sequence"/>
</dbReference>
<proteinExistence type="predicted"/>
<dbReference type="RefSeq" id="WP_245817880.1">
    <property type="nucleotide sequence ID" value="NZ_FZOU01000002.1"/>
</dbReference>
<reference evidence="9 10" key="1">
    <citation type="submission" date="2017-06" db="EMBL/GenBank/DDBJ databases">
        <authorList>
            <person name="Kim H.J."/>
            <person name="Triplett B.A."/>
        </authorList>
    </citation>
    <scope>NUCLEOTIDE SEQUENCE [LARGE SCALE GENOMIC DNA]</scope>
    <source>
        <strain evidence="9 10">DSM 18704</strain>
    </source>
</reference>
<dbReference type="PANTHER" id="PTHR37937">
    <property type="entry name" value="CONJUGATIVE TRANSFER: DNA TRANSPORT"/>
    <property type="match status" value="1"/>
</dbReference>
<evidence type="ECO:0000256" key="4">
    <source>
        <dbReference type="ARBA" id="ARBA00022989"/>
    </source>
</evidence>
<evidence type="ECO:0000256" key="7">
    <source>
        <dbReference type="SAM" id="Phobius"/>
    </source>
</evidence>
<keyword evidence="3 7" id="KW-0812">Transmembrane</keyword>
<comment type="subcellular location">
    <subcellularLocation>
        <location evidence="1">Cell membrane</location>
        <topology evidence="1">Multi-pass membrane protein</topology>
    </subcellularLocation>
</comment>
<feature type="domain" description="Type IV secretion system coupling protein TraD DNA-binding" evidence="8">
    <location>
        <begin position="220"/>
        <end position="581"/>
    </location>
</feature>
<feature type="region of interest" description="Disordered" evidence="6">
    <location>
        <begin position="628"/>
        <end position="691"/>
    </location>
</feature>
<dbReference type="GO" id="GO:0005886">
    <property type="term" value="C:plasma membrane"/>
    <property type="evidence" value="ECO:0007669"/>
    <property type="project" value="UniProtKB-SubCell"/>
</dbReference>
<organism evidence="9 10">
    <name type="scientific">Granulicella rosea</name>
    <dbReference type="NCBI Taxonomy" id="474952"/>
    <lineage>
        <taxon>Bacteria</taxon>
        <taxon>Pseudomonadati</taxon>
        <taxon>Acidobacteriota</taxon>
        <taxon>Terriglobia</taxon>
        <taxon>Terriglobales</taxon>
        <taxon>Acidobacteriaceae</taxon>
        <taxon>Granulicella</taxon>
    </lineage>
</organism>
<accession>A0A239HGU2</accession>
<dbReference type="CDD" id="cd01127">
    <property type="entry name" value="TrwB_TraG_TraD_VirD4"/>
    <property type="match status" value="1"/>
</dbReference>
<evidence type="ECO:0000256" key="2">
    <source>
        <dbReference type="ARBA" id="ARBA00022475"/>
    </source>
</evidence>
<dbReference type="SUPFAM" id="SSF52540">
    <property type="entry name" value="P-loop containing nucleoside triphosphate hydrolases"/>
    <property type="match status" value="1"/>
</dbReference>
<feature type="transmembrane region" description="Helical" evidence="7">
    <location>
        <begin position="21"/>
        <end position="42"/>
    </location>
</feature>
<evidence type="ECO:0000313" key="10">
    <source>
        <dbReference type="Proteomes" id="UP000198356"/>
    </source>
</evidence>
<feature type="compositionally biased region" description="Low complexity" evidence="6">
    <location>
        <begin position="630"/>
        <end position="645"/>
    </location>
</feature>
<evidence type="ECO:0000256" key="1">
    <source>
        <dbReference type="ARBA" id="ARBA00004651"/>
    </source>
</evidence>
<feature type="compositionally biased region" description="Polar residues" evidence="6">
    <location>
        <begin position="660"/>
        <end position="669"/>
    </location>
</feature>
<dbReference type="InterPro" id="IPR051539">
    <property type="entry name" value="T4SS-coupling_protein"/>
</dbReference>
<dbReference type="Gene3D" id="3.40.50.300">
    <property type="entry name" value="P-loop containing nucleotide triphosphate hydrolases"/>
    <property type="match status" value="2"/>
</dbReference>
<name>A0A239HGU2_9BACT</name>
<keyword evidence="2" id="KW-1003">Cell membrane</keyword>
<sequence length="691" mass="76999">MMNTTQWGRKETIIFPPHSPVYSYGAIFFALILTSIFVYLRFSYGQTPLQQFYTPIYAKSAAGGALNRKGKYQLLYVGDGAKLGRLATESDVQEGMTAAPNGKHIPLAVSAQATAQGLRILYRGQEQTFFDAPLHAYLRTAVFGGDQLRSIYAPPLLFGFLSLLAQLPFAIRKDIRRRKELKYGRRLKGPVLLTPKEFNKTVNGDGIGFVTTEAKEMMRIPLQAEAQHIELMGDTGAGKTTLIMQVLRQIQSRGHSAIVYDPACEFIQRFYDQKRGDLVLNPLDERCPYWGPSEELRRKAEAKAIAASLYQPTSDKKGEFFTETPQKIFAHLLTYGPNPQQLVEWLSNPAEIDQRVRGTEMEAMIAKGAQQQRNGVLASLGLVADSLRMLPTKEQAKNKTWSATEWAVERKGWIFITSSATEREALRPLHSLWIDLLVMRLLTAPQENQTPVWFVLDELASLQRLPQLHTAITENRKSKNPLVLGFQGKAQLEVIYGHLAEVMLSQPATKIFLKTTEPKAAEWVSNAIGKIEIERMKETHFDGSRSGKNFTIDRQVEPLVMDSEISGLENRHAFLKLGNNVARFHFEYMDVAQTTPGFVPRKVEDDELPFDPKTLVQKASAPATPSIDLEAATPAPASAPAPSVAEPEDEKDAEDDQPTAEETASSGANPDSPDDDQEEDVPVAVDETIRV</sequence>
<dbReference type="PANTHER" id="PTHR37937:SF1">
    <property type="entry name" value="CONJUGATIVE TRANSFER: DNA TRANSPORT"/>
    <property type="match status" value="1"/>
</dbReference>
<keyword evidence="4 7" id="KW-1133">Transmembrane helix</keyword>
<protein>
    <submittedName>
        <fullName evidence="9">Type IV secretory pathway, VirD4 component, TraG/TraD family ATPase</fullName>
    </submittedName>
</protein>
<dbReference type="Pfam" id="PF10412">
    <property type="entry name" value="TrwB_AAD_bind"/>
    <property type="match status" value="1"/>
</dbReference>
<keyword evidence="5 7" id="KW-0472">Membrane</keyword>
<keyword evidence="10" id="KW-1185">Reference proteome</keyword>
<evidence type="ECO:0000313" key="9">
    <source>
        <dbReference type="EMBL" id="SNS80550.1"/>
    </source>
</evidence>
<dbReference type="AlphaFoldDB" id="A0A239HGU2"/>
<feature type="compositionally biased region" description="Acidic residues" evidence="6">
    <location>
        <begin position="672"/>
        <end position="681"/>
    </location>
</feature>
<dbReference type="InterPro" id="IPR019476">
    <property type="entry name" value="T4SS_TraD_DNA-bd"/>
</dbReference>
<gene>
    <name evidence="9" type="ORF">SAMN05421770_102397</name>
</gene>
<evidence type="ECO:0000256" key="3">
    <source>
        <dbReference type="ARBA" id="ARBA00022692"/>
    </source>
</evidence>